<accession>A0A8H3EDD8</accession>
<dbReference type="EMBL" id="CAJPDQ010000002">
    <property type="protein sequence ID" value="CAF9905051.1"/>
    <property type="molecule type" value="Genomic_DNA"/>
</dbReference>
<reference evidence="2" key="1">
    <citation type="submission" date="2021-03" db="EMBL/GenBank/DDBJ databases">
        <authorList>
            <person name="Tagirdzhanova G."/>
        </authorList>
    </citation>
    <scope>NUCLEOTIDE SEQUENCE</scope>
</reference>
<comment type="caution">
    <text evidence="2">The sequence shown here is derived from an EMBL/GenBank/DDBJ whole genome shotgun (WGS) entry which is preliminary data.</text>
</comment>
<evidence type="ECO:0000313" key="3">
    <source>
        <dbReference type="Proteomes" id="UP000664169"/>
    </source>
</evidence>
<organism evidence="2 3">
    <name type="scientific">Gomphillus americanus</name>
    <dbReference type="NCBI Taxonomy" id="1940652"/>
    <lineage>
        <taxon>Eukaryota</taxon>
        <taxon>Fungi</taxon>
        <taxon>Dikarya</taxon>
        <taxon>Ascomycota</taxon>
        <taxon>Pezizomycotina</taxon>
        <taxon>Lecanoromycetes</taxon>
        <taxon>OSLEUM clade</taxon>
        <taxon>Ostropomycetidae</taxon>
        <taxon>Ostropales</taxon>
        <taxon>Graphidaceae</taxon>
        <taxon>Gomphilloideae</taxon>
        <taxon>Gomphillus</taxon>
    </lineage>
</organism>
<name>A0A8H3EDD8_9LECA</name>
<sequence>MSIHEDIARTSSTSDLSSVYRAKSSSDIGSSPELPLLLLRKTQSTPITSGSGNISEVARGRRKAPFKIDLPPRDPHEFVNKSDFPRLTGAKITEHPVTIVQERSVFTSISPFHLSLSEESQIPPLEILLSQTASSFLIPQLDAASMTSNDSEIDDSLTEEEQSNEESVKLDLDGVATAAADQLDRGQLTVPTLDVVHQPLPFPLHSRFSGINSPTASLFSRLVDTLRHDNRLNASHVRIQHVLSNIMLPENYPISPLVTPSSLARNSDQNGYFAVKTLFSSVSTSTGVALPPGQAHICITERMIPPAGEFEISSFLSGATDSGFMIRLSELAPGGIFILALPTSHGGRTFHNNCLSKILDPILRSIVFRLGLQSELAKDISNAIVLKQLLTFEQMQSKIQTILSAANATAFFPGARPSFTVVNATKGTLPLPFECWYAWWLGQERARIMGLLNYHLNVRGQGLASSTSPLADESSIATRSSVMLELDKEMRKVGLEQETVSEVEIAVFMVQRVE</sequence>
<evidence type="ECO:0000256" key="1">
    <source>
        <dbReference type="SAM" id="MobiDB-lite"/>
    </source>
</evidence>
<dbReference type="AlphaFoldDB" id="A0A8H3EDD8"/>
<evidence type="ECO:0000313" key="2">
    <source>
        <dbReference type="EMBL" id="CAF9905051.1"/>
    </source>
</evidence>
<feature type="compositionally biased region" description="Acidic residues" evidence="1">
    <location>
        <begin position="151"/>
        <end position="164"/>
    </location>
</feature>
<feature type="compositionally biased region" description="Polar residues" evidence="1">
    <location>
        <begin position="9"/>
        <end position="29"/>
    </location>
</feature>
<proteinExistence type="predicted"/>
<keyword evidence="3" id="KW-1185">Reference proteome</keyword>
<feature type="region of interest" description="Disordered" evidence="1">
    <location>
        <begin position="147"/>
        <end position="168"/>
    </location>
</feature>
<feature type="region of interest" description="Disordered" evidence="1">
    <location>
        <begin position="1"/>
        <end position="29"/>
    </location>
</feature>
<gene>
    <name evidence="2" type="ORF">GOMPHAMPRED_003020</name>
</gene>
<dbReference type="OrthoDB" id="5407894at2759"/>
<protein>
    <submittedName>
        <fullName evidence="2">Uncharacterized protein</fullName>
    </submittedName>
</protein>
<dbReference type="Proteomes" id="UP000664169">
    <property type="component" value="Unassembled WGS sequence"/>
</dbReference>